<evidence type="ECO:0000313" key="2">
    <source>
        <dbReference type="EMBL" id="KAF4612791.1"/>
    </source>
</evidence>
<evidence type="ECO:0000313" key="3">
    <source>
        <dbReference type="Proteomes" id="UP000521872"/>
    </source>
</evidence>
<reference evidence="2 3" key="1">
    <citation type="submission" date="2019-12" db="EMBL/GenBank/DDBJ databases">
        <authorList>
            <person name="Floudas D."/>
            <person name="Bentzer J."/>
            <person name="Ahren D."/>
            <person name="Johansson T."/>
            <person name="Persson P."/>
            <person name="Tunlid A."/>
        </authorList>
    </citation>
    <scope>NUCLEOTIDE SEQUENCE [LARGE SCALE GENOMIC DNA]</scope>
    <source>
        <strain evidence="2 3">CBS 102.39</strain>
    </source>
</reference>
<dbReference type="EMBL" id="JAACJL010000047">
    <property type="protein sequence ID" value="KAF4612791.1"/>
    <property type="molecule type" value="Genomic_DNA"/>
</dbReference>
<comment type="caution">
    <text evidence="2">The sequence shown here is derived from an EMBL/GenBank/DDBJ whole genome shotgun (WGS) entry which is preliminary data.</text>
</comment>
<keyword evidence="1" id="KW-0812">Transmembrane</keyword>
<keyword evidence="3" id="KW-1185">Reference proteome</keyword>
<feature type="transmembrane region" description="Helical" evidence="1">
    <location>
        <begin position="20"/>
        <end position="45"/>
    </location>
</feature>
<proteinExistence type="predicted"/>
<protein>
    <submittedName>
        <fullName evidence="2">Uncharacterized protein</fullName>
    </submittedName>
</protein>
<sequence length="65" mass="7047">MSAPSAFPPDLVLPKFDATLGALYIGSSVTTILYGVSCLQLFIYATGSRSAMDRMSLRVFVWSIL</sequence>
<accession>A0A8H4VJ35</accession>
<organism evidence="2 3">
    <name type="scientific">Agrocybe pediades</name>
    <dbReference type="NCBI Taxonomy" id="84607"/>
    <lineage>
        <taxon>Eukaryota</taxon>
        <taxon>Fungi</taxon>
        <taxon>Dikarya</taxon>
        <taxon>Basidiomycota</taxon>
        <taxon>Agaricomycotina</taxon>
        <taxon>Agaricomycetes</taxon>
        <taxon>Agaricomycetidae</taxon>
        <taxon>Agaricales</taxon>
        <taxon>Agaricineae</taxon>
        <taxon>Strophariaceae</taxon>
        <taxon>Agrocybe</taxon>
    </lineage>
</organism>
<keyword evidence="1" id="KW-0472">Membrane</keyword>
<dbReference type="Proteomes" id="UP000521872">
    <property type="component" value="Unassembled WGS sequence"/>
</dbReference>
<evidence type="ECO:0000256" key="1">
    <source>
        <dbReference type="SAM" id="Phobius"/>
    </source>
</evidence>
<keyword evidence="1" id="KW-1133">Transmembrane helix</keyword>
<name>A0A8H4VJ35_9AGAR</name>
<dbReference type="AlphaFoldDB" id="A0A8H4VJ35"/>
<gene>
    <name evidence="2" type="ORF">D9613_011742</name>
</gene>